<reference evidence="1 2" key="1">
    <citation type="submission" date="2021-05" db="EMBL/GenBank/DDBJ databases">
        <title>Novel Bacillus species.</title>
        <authorList>
            <person name="Liu G."/>
        </authorList>
    </citation>
    <scope>NUCLEOTIDE SEQUENCE [LARGE SCALE GENOMIC DNA]</scope>
    <source>
        <strain evidence="1 2">FJAT-49705</strain>
    </source>
</reference>
<gene>
    <name evidence="1" type="ORF">KHA94_02165</name>
</gene>
<protein>
    <recommendedName>
        <fullName evidence="3">PilZ domain-containing protein</fullName>
    </recommendedName>
</protein>
<proteinExistence type="predicted"/>
<evidence type="ECO:0008006" key="3">
    <source>
        <dbReference type="Google" id="ProtNLM"/>
    </source>
</evidence>
<sequence>MRYKREEAFRFQFREPLTGSLKIISINGKREDFYSDSIEIMDVSPNGLKFNTPLNLSINDNKYFLEVTFIIEGRTIRVLGVPAWKKTEGSIFAYGFNGIKDEKTNQEIIQALKEYSKKVYNEQKNRR</sequence>
<dbReference type="EMBL" id="JAGYPM010000001">
    <property type="protein sequence ID" value="MBS4189020.1"/>
    <property type="molecule type" value="Genomic_DNA"/>
</dbReference>
<keyword evidence="2" id="KW-1185">Reference proteome</keyword>
<dbReference type="Proteomes" id="UP000681027">
    <property type="component" value="Unassembled WGS sequence"/>
</dbReference>
<accession>A0ABS5NMK3</accession>
<evidence type="ECO:0000313" key="2">
    <source>
        <dbReference type="Proteomes" id="UP000681027"/>
    </source>
</evidence>
<evidence type="ECO:0000313" key="1">
    <source>
        <dbReference type="EMBL" id="MBS4189020.1"/>
    </source>
</evidence>
<dbReference type="RefSeq" id="WP_213100503.1">
    <property type="nucleotide sequence ID" value="NZ_JAGYPM010000001.1"/>
</dbReference>
<name>A0ABS5NMK3_9BACI</name>
<organism evidence="1 2">
    <name type="scientific">Cytobacillus citreus</name>
    <dbReference type="NCBI Taxonomy" id="2833586"/>
    <lineage>
        <taxon>Bacteria</taxon>
        <taxon>Bacillati</taxon>
        <taxon>Bacillota</taxon>
        <taxon>Bacilli</taxon>
        <taxon>Bacillales</taxon>
        <taxon>Bacillaceae</taxon>
        <taxon>Cytobacillus</taxon>
    </lineage>
</organism>
<comment type="caution">
    <text evidence="1">The sequence shown here is derived from an EMBL/GenBank/DDBJ whole genome shotgun (WGS) entry which is preliminary data.</text>
</comment>